<dbReference type="Proteomes" id="UP000318080">
    <property type="component" value="Unassembled WGS sequence"/>
</dbReference>
<evidence type="ECO:0000259" key="1">
    <source>
        <dbReference type="Pfam" id="PF01844"/>
    </source>
</evidence>
<dbReference type="GO" id="GO:0004519">
    <property type="term" value="F:endonuclease activity"/>
    <property type="evidence" value="ECO:0007669"/>
    <property type="project" value="UniProtKB-KW"/>
</dbReference>
<organism evidence="2 3">
    <name type="scientific">Corynebacterium phoceense</name>
    <dbReference type="NCBI Taxonomy" id="1686286"/>
    <lineage>
        <taxon>Bacteria</taxon>
        <taxon>Bacillati</taxon>
        <taxon>Actinomycetota</taxon>
        <taxon>Actinomycetes</taxon>
        <taxon>Mycobacteriales</taxon>
        <taxon>Corynebacteriaceae</taxon>
        <taxon>Corynebacterium</taxon>
    </lineage>
</organism>
<reference evidence="2 3" key="1">
    <citation type="submission" date="2019-06" db="EMBL/GenBank/DDBJ databases">
        <title>Draft genome of C. phoceense Strain 272.</title>
        <authorList>
            <person name="Pacheco L.G.C."/>
            <person name="Barberis C.M."/>
            <person name="Almuzara M.N."/>
            <person name="Traglia G.M."/>
            <person name="Santos C.S."/>
            <person name="Rocha D.J.P.G."/>
            <person name="Aguiar E.R.G.R."/>
            <person name="Vay C.A."/>
        </authorList>
    </citation>
    <scope>NUCLEOTIDE SEQUENCE [LARGE SCALE GENOMIC DNA]</scope>
    <source>
        <strain evidence="2 3">272</strain>
    </source>
</reference>
<protein>
    <submittedName>
        <fullName evidence="2">HNH endonuclease</fullName>
    </submittedName>
</protein>
<sequence>CQDPECHRPFNLLQADHLVAWSKGGETNIDNILMLCEYHNMKKRDGDVYYKDAEGRFWKRREFGPDLPCTNN</sequence>
<feature type="domain" description="HNH" evidence="1">
    <location>
        <begin position="1"/>
        <end position="43"/>
    </location>
</feature>
<evidence type="ECO:0000313" key="2">
    <source>
        <dbReference type="EMBL" id="TQE43331.1"/>
    </source>
</evidence>
<dbReference type="Gene3D" id="1.10.30.50">
    <property type="match status" value="1"/>
</dbReference>
<keyword evidence="2" id="KW-0540">Nuclease</keyword>
<dbReference type="EMBL" id="VHIR01000010">
    <property type="protein sequence ID" value="TQE43331.1"/>
    <property type="molecule type" value="Genomic_DNA"/>
</dbReference>
<dbReference type="AlphaFoldDB" id="A0A540R6G1"/>
<dbReference type="InterPro" id="IPR002711">
    <property type="entry name" value="HNH"/>
</dbReference>
<gene>
    <name evidence="2" type="ORF">EJK80_08275</name>
</gene>
<dbReference type="Pfam" id="PF01844">
    <property type="entry name" value="HNH"/>
    <property type="match status" value="1"/>
</dbReference>
<name>A0A540R6G1_9CORY</name>
<feature type="non-terminal residue" evidence="2">
    <location>
        <position position="1"/>
    </location>
</feature>
<proteinExistence type="predicted"/>
<dbReference type="CDD" id="cd00085">
    <property type="entry name" value="HNHc"/>
    <property type="match status" value="1"/>
</dbReference>
<keyword evidence="2" id="KW-0378">Hydrolase</keyword>
<accession>A0A540R6G1</accession>
<dbReference type="GO" id="GO:0003676">
    <property type="term" value="F:nucleic acid binding"/>
    <property type="evidence" value="ECO:0007669"/>
    <property type="project" value="InterPro"/>
</dbReference>
<dbReference type="InterPro" id="IPR003615">
    <property type="entry name" value="HNH_nuc"/>
</dbReference>
<evidence type="ECO:0000313" key="3">
    <source>
        <dbReference type="Proteomes" id="UP000318080"/>
    </source>
</evidence>
<keyword evidence="2" id="KW-0255">Endonuclease</keyword>
<keyword evidence="3" id="KW-1185">Reference proteome</keyword>
<dbReference type="RefSeq" id="WP_141629015.1">
    <property type="nucleotide sequence ID" value="NZ_VHIR01000010.1"/>
</dbReference>
<dbReference type="GO" id="GO:0008270">
    <property type="term" value="F:zinc ion binding"/>
    <property type="evidence" value="ECO:0007669"/>
    <property type="project" value="InterPro"/>
</dbReference>
<comment type="caution">
    <text evidence="2">The sequence shown here is derived from an EMBL/GenBank/DDBJ whole genome shotgun (WGS) entry which is preliminary data.</text>
</comment>